<name>A0A554X0F7_9BURK</name>
<gene>
    <name evidence="1" type="ORF">Ttaiw_02337</name>
</gene>
<dbReference type="GO" id="GO:0016740">
    <property type="term" value="F:transferase activity"/>
    <property type="evidence" value="ECO:0007669"/>
    <property type="project" value="UniProtKB-KW"/>
</dbReference>
<proteinExistence type="predicted"/>
<dbReference type="EMBL" id="VJOM01000037">
    <property type="protein sequence ID" value="TSE29265.1"/>
    <property type="molecule type" value="Genomic_DNA"/>
</dbReference>
<evidence type="ECO:0000313" key="1">
    <source>
        <dbReference type="EMBL" id="TSE29265.1"/>
    </source>
</evidence>
<dbReference type="Proteomes" id="UP000317763">
    <property type="component" value="Unassembled WGS sequence"/>
</dbReference>
<dbReference type="Gene3D" id="3.40.50.2000">
    <property type="entry name" value="Glycogen Phosphorylase B"/>
    <property type="match status" value="1"/>
</dbReference>
<dbReference type="STRING" id="307486.GCA_000807215_02647"/>
<protein>
    <submittedName>
        <fullName evidence="1">Glycosyl transferases group 1</fullName>
    </submittedName>
</protein>
<dbReference type="AlphaFoldDB" id="A0A554X0F7"/>
<keyword evidence="1" id="KW-0808">Transferase</keyword>
<keyword evidence="2" id="KW-1185">Reference proteome</keyword>
<organism evidence="1 2">
    <name type="scientific">Tepidimonas taiwanensis</name>
    <dbReference type="NCBI Taxonomy" id="307486"/>
    <lineage>
        <taxon>Bacteria</taxon>
        <taxon>Pseudomonadati</taxon>
        <taxon>Pseudomonadota</taxon>
        <taxon>Betaproteobacteria</taxon>
        <taxon>Burkholderiales</taxon>
        <taxon>Tepidimonas</taxon>
    </lineage>
</organism>
<reference evidence="1 2" key="1">
    <citation type="submission" date="2019-07" db="EMBL/GenBank/DDBJ databases">
        <title>Tepidimonas taiwanensis I1-1 draft genome.</title>
        <authorList>
            <person name="Da Costa M.S."/>
            <person name="Froufe H.J.C."/>
            <person name="Egas C."/>
            <person name="Albuquerque L."/>
        </authorList>
    </citation>
    <scope>NUCLEOTIDE SEQUENCE [LARGE SCALE GENOMIC DNA]</scope>
    <source>
        <strain evidence="1 2">I1-1</strain>
    </source>
</reference>
<evidence type="ECO:0000313" key="2">
    <source>
        <dbReference type="Proteomes" id="UP000317763"/>
    </source>
</evidence>
<comment type="caution">
    <text evidence="1">The sequence shown here is derived from an EMBL/GenBank/DDBJ whole genome shotgun (WGS) entry which is preliminary data.</text>
</comment>
<dbReference type="SUPFAM" id="SSF53756">
    <property type="entry name" value="UDP-Glycosyltransferase/glycogen phosphorylase"/>
    <property type="match status" value="1"/>
</dbReference>
<dbReference type="RefSeq" id="WP_185974927.1">
    <property type="nucleotide sequence ID" value="NZ_VJOM01000037.1"/>
</dbReference>
<sequence>MENEKNKLRVLHAAALLRPLSGICTQMDWELDAAKALGIEWKVKMYCPKNSTGNFCVMHFDTEVDAEKLSNLLSRLIGWIQLRYGYHQWLKKQEDNIDIYLLRYHVHDPFQYWFVKRCKKPVYFVHHTLEVPELALGGGISGWLKSSLESFIGKKTIPLARGIVGVTQEIVDYERGRAEEPEKESYVYPNGICYKEQNLQDRRGSVPELLFVANFAPWHGLDRLLNAVEKSDQEFILHLVGKVPNKLKDKISDSRIRVHGHLSNKKIAVLSEQCWVGLASFALDRKNMKQACPLKTREYLMLGLPVYGDHNDVFGAEFPYYKKGVCEITDIIDYGYRMRGTPKEAISRYAKRFIDKKNILSGLYKALLASN</sequence>
<accession>A0A554X0F7</accession>